<dbReference type="OrthoDB" id="8479190at2"/>
<proteinExistence type="predicted"/>
<dbReference type="Proteomes" id="UP000035444">
    <property type="component" value="Unassembled WGS sequence"/>
</dbReference>
<protein>
    <submittedName>
        <fullName evidence="1">Uncharacterized protein</fullName>
    </submittedName>
</protein>
<name>A0A0H2MYG5_9PROT</name>
<comment type="caution">
    <text evidence="1">The sequence shown here is derived from an EMBL/GenBank/DDBJ whole genome shotgun (WGS) entry which is preliminary data.</text>
</comment>
<keyword evidence="2" id="KW-1185">Reference proteome</keyword>
<reference evidence="1 2" key="1">
    <citation type="submission" date="2015-03" db="EMBL/GenBank/DDBJ databases">
        <title>Genome Sequence of Kiloniella spongiae MEBiC09566, isolated from a marine sponge.</title>
        <authorList>
            <person name="Shao Z."/>
            <person name="Wang L."/>
            <person name="Li X."/>
        </authorList>
    </citation>
    <scope>NUCLEOTIDE SEQUENCE [LARGE SCALE GENOMIC DNA]</scope>
    <source>
        <strain evidence="1 2">MEBiC09566</strain>
    </source>
</reference>
<dbReference type="RefSeq" id="WP_047763117.1">
    <property type="nucleotide sequence ID" value="NZ_LAQL01000003.1"/>
</dbReference>
<sequence length="131" mass="14602">MSLKFSSACSPDNTARYSNNAPDVFSRGSLMFTYELLRKHNPELALTIRNIVHGTPLDKSDQDIDSQNTDHFTVDISTLQVRAIVEGLVAQDIPSPSPENMGKVIMAKALIDEWAKLARKMLQERPEEQGS</sequence>
<evidence type="ECO:0000313" key="1">
    <source>
        <dbReference type="EMBL" id="KLN61780.1"/>
    </source>
</evidence>
<dbReference type="EMBL" id="LAQL01000003">
    <property type="protein sequence ID" value="KLN61780.1"/>
    <property type="molecule type" value="Genomic_DNA"/>
</dbReference>
<accession>A0A0H2MYG5</accession>
<gene>
    <name evidence="1" type="ORF">WH96_05670</name>
</gene>
<evidence type="ECO:0000313" key="2">
    <source>
        <dbReference type="Proteomes" id="UP000035444"/>
    </source>
</evidence>
<dbReference type="AlphaFoldDB" id="A0A0H2MYG5"/>
<organism evidence="1 2">
    <name type="scientific">Kiloniella spongiae</name>
    <dbReference type="NCBI Taxonomy" id="1489064"/>
    <lineage>
        <taxon>Bacteria</taxon>
        <taxon>Pseudomonadati</taxon>
        <taxon>Pseudomonadota</taxon>
        <taxon>Alphaproteobacteria</taxon>
        <taxon>Rhodospirillales</taxon>
        <taxon>Kiloniellaceae</taxon>
        <taxon>Kiloniella</taxon>
    </lineage>
</organism>